<reference evidence="2" key="1">
    <citation type="submission" date="2022-11" db="UniProtKB">
        <authorList>
            <consortium name="WormBaseParasite"/>
        </authorList>
    </citation>
    <scope>IDENTIFICATION</scope>
</reference>
<evidence type="ECO:0000313" key="2">
    <source>
        <dbReference type="WBParaSite" id="nRc.2.0.1.t22850-RA"/>
    </source>
</evidence>
<protein>
    <submittedName>
        <fullName evidence="2">Uncharacterized protein</fullName>
    </submittedName>
</protein>
<sequence>MGIDKRFHVGHPVAGKVVIGSGYENRNWTTSGVDICIATEHHKEEGNLTLR</sequence>
<dbReference type="AlphaFoldDB" id="A0A915JAP8"/>
<keyword evidence="1" id="KW-1185">Reference proteome</keyword>
<organism evidence="1 2">
    <name type="scientific">Romanomermis culicivorax</name>
    <name type="common">Nematode worm</name>
    <dbReference type="NCBI Taxonomy" id="13658"/>
    <lineage>
        <taxon>Eukaryota</taxon>
        <taxon>Metazoa</taxon>
        <taxon>Ecdysozoa</taxon>
        <taxon>Nematoda</taxon>
        <taxon>Enoplea</taxon>
        <taxon>Dorylaimia</taxon>
        <taxon>Mermithida</taxon>
        <taxon>Mermithoidea</taxon>
        <taxon>Mermithidae</taxon>
        <taxon>Romanomermis</taxon>
    </lineage>
</organism>
<name>A0A915JAP8_ROMCU</name>
<proteinExistence type="predicted"/>
<dbReference type="WBParaSite" id="nRc.2.0.1.t22850-RA">
    <property type="protein sequence ID" value="nRc.2.0.1.t22850-RA"/>
    <property type="gene ID" value="nRc.2.0.1.g22850"/>
</dbReference>
<evidence type="ECO:0000313" key="1">
    <source>
        <dbReference type="Proteomes" id="UP000887565"/>
    </source>
</evidence>
<accession>A0A915JAP8</accession>
<dbReference type="Proteomes" id="UP000887565">
    <property type="component" value="Unplaced"/>
</dbReference>